<reference evidence="3" key="2">
    <citation type="submission" date="2020-10" db="UniProtKB">
        <authorList>
            <consortium name="WormBaseParasite"/>
        </authorList>
    </citation>
    <scope>IDENTIFICATION</scope>
</reference>
<proteinExistence type="predicted"/>
<evidence type="ECO:0000256" key="1">
    <source>
        <dbReference type="SAM" id="MobiDB-lite"/>
    </source>
</evidence>
<dbReference type="Proteomes" id="UP000492821">
    <property type="component" value="Unassembled WGS sequence"/>
</dbReference>
<feature type="region of interest" description="Disordered" evidence="1">
    <location>
        <begin position="1"/>
        <end position="51"/>
    </location>
</feature>
<reference evidence="2" key="1">
    <citation type="journal article" date="2013" name="Genetics">
        <title>The draft genome and transcriptome of Panagrellus redivivus are shaped by the harsh demands of a free-living lifestyle.</title>
        <authorList>
            <person name="Srinivasan J."/>
            <person name="Dillman A.R."/>
            <person name="Macchietto M.G."/>
            <person name="Heikkinen L."/>
            <person name="Lakso M."/>
            <person name="Fracchia K.M."/>
            <person name="Antoshechkin I."/>
            <person name="Mortazavi A."/>
            <person name="Wong G."/>
            <person name="Sternberg P.W."/>
        </authorList>
    </citation>
    <scope>NUCLEOTIDE SEQUENCE [LARGE SCALE GENOMIC DNA]</scope>
    <source>
        <strain evidence="2">MT8872</strain>
    </source>
</reference>
<accession>A0A7E4VAV8</accession>
<dbReference type="AlphaFoldDB" id="A0A7E4VAV8"/>
<evidence type="ECO:0000313" key="2">
    <source>
        <dbReference type="Proteomes" id="UP000492821"/>
    </source>
</evidence>
<organism evidence="2 3">
    <name type="scientific">Panagrellus redivivus</name>
    <name type="common">Microworm</name>
    <dbReference type="NCBI Taxonomy" id="6233"/>
    <lineage>
        <taxon>Eukaryota</taxon>
        <taxon>Metazoa</taxon>
        <taxon>Ecdysozoa</taxon>
        <taxon>Nematoda</taxon>
        <taxon>Chromadorea</taxon>
        <taxon>Rhabditida</taxon>
        <taxon>Tylenchina</taxon>
        <taxon>Panagrolaimomorpha</taxon>
        <taxon>Panagrolaimoidea</taxon>
        <taxon>Panagrolaimidae</taxon>
        <taxon>Panagrellus</taxon>
    </lineage>
</organism>
<name>A0A7E4VAV8_PANRE</name>
<feature type="compositionally biased region" description="Low complexity" evidence="1">
    <location>
        <begin position="41"/>
        <end position="50"/>
    </location>
</feature>
<sequence>MTGHRGKVSKPPATKKPAHFPPPTITKKPVQPQVTPKRGPMDLSSSMSSIDIDDPAAVVISARASSLSPRVPSTPL</sequence>
<keyword evidence="2" id="KW-1185">Reference proteome</keyword>
<evidence type="ECO:0000313" key="3">
    <source>
        <dbReference type="WBParaSite" id="Pan_g18729.t1"/>
    </source>
</evidence>
<protein>
    <submittedName>
        <fullName evidence="3">Uncharacterized protein</fullName>
    </submittedName>
</protein>
<dbReference type="WBParaSite" id="Pan_g18729.t1">
    <property type="protein sequence ID" value="Pan_g18729.t1"/>
    <property type="gene ID" value="Pan_g18729"/>
</dbReference>